<evidence type="ECO:0000256" key="1">
    <source>
        <dbReference type="SAM" id="MobiDB-lite"/>
    </source>
</evidence>
<protein>
    <submittedName>
        <fullName evidence="2">Unplaced genomic scaffold SPHSTscaffold_164, whole genome shotgun sequence</fullName>
    </submittedName>
</protein>
<accession>A0A0C9UAR5</accession>
<dbReference type="HOGENOM" id="CLU_054814_0_0_1"/>
<feature type="region of interest" description="Disordered" evidence="1">
    <location>
        <begin position="1"/>
        <end position="59"/>
    </location>
</feature>
<feature type="region of interest" description="Disordered" evidence="1">
    <location>
        <begin position="310"/>
        <end position="335"/>
    </location>
</feature>
<gene>
    <name evidence="2" type="ORF">M422DRAFT_266657</name>
</gene>
<feature type="region of interest" description="Disordered" evidence="1">
    <location>
        <begin position="214"/>
        <end position="265"/>
    </location>
</feature>
<organism evidence="2 3">
    <name type="scientific">Sphaerobolus stellatus (strain SS14)</name>
    <dbReference type="NCBI Taxonomy" id="990650"/>
    <lineage>
        <taxon>Eukaryota</taxon>
        <taxon>Fungi</taxon>
        <taxon>Dikarya</taxon>
        <taxon>Basidiomycota</taxon>
        <taxon>Agaricomycotina</taxon>
        <taxon>Agaricomycetes</taxon>
        <taxon>Phallomycetidae</taxon>
        <taxon>Geastrales</taxon>
        <taxon>Sphaerobolaceae</taxon>
        <taxon>Sphaerobolus</taxon>
    </lineage>
</organism>
<dbReference type="EMBL" id="KN837239">
    <property type="protein sequence ID" value="KIJ31629.1"/>
    <property type="molecule type" value="Genomic_DNA"/>
</dbReference>
<evidence type="ECO:0000313" key="2">
    <source>
        <dbReference type="EMBL" id="KIJ31629.1"/>
    </source>
</evidence>
<sequence>MVSTRSKSRRELPLQARKSPSWDCETGPLPLNEDPTESDVVHAESPKSPSPPCLFDSSESINEVQAVGRQSTNAQSPRWLPWQDRFLASEVLKHKPFQEPRRDTQKAWKNLADELRKDSRSVGTEIGRTGSACRARFYKILDGHRKNETRSLQKTGTDEEVDEHVENLTELASLVDSHEEVKTQKTAAGKKRVSAEQQAALDLRKSAMLGVVNRDTLTDVSHLEGATVREKQGQRKRKHASAGPSGLDTEDKENIPVKRPRQSAIERIIEKRQKDDEELLKEVREREDQRQHELLGGLDRLSDSIATLVDLSRAQMQQQNQQQDEERNHGPSTQK</sequence>
<dbReference type="PANTHER" id="PTHR37558">
    <property type="entry name" value="HTH CENPB-TYPE DOMAIN-CONTAINING PROTEIN"/>
    <property type="match status" value="1"/>
</dbReference>
<dbReference type="Proteomes" id="UP000054279">
    <property type="component" value="Unassembled WGS sequence"/>
</dbReference>
<keyword evidence="3" id="KW-1185">Reference proteome</keyword>
<dbReference type="AlphaFoldDB" id="A0A0C9UAR5"/>
<name>A0A0C9UAR5_SPHS4</name>
<dbReference type="PANTHER" id="PTHR37558:SF1">
    <property type="entry name" value="HTH CENPB-TYPE DOMAIN-CONTAINING PROTEIN"/>
    <property type="match status" value="1"/>
</dbReference>
<reference evidence="2 3" key="1">
    <citation type="submission" date="2014-06" db="EMBL/GenBank/DDBJ databases">
        <title>Evolutionary Origins and Diversification of the Mycorrhizal Mutualists.</title>
        <authorList>
            <consortium name="DOE Joint Genome Institute"/>
            <consortium name="Mycorrhizal Genomics Consortium"/>
            <person name="Kohler A."/>
            <person name="Kuo A."/>
            <person name="Nagy L.G."/>
            <person name="Floudas D."/>
            <person name="Copeland A."/>
            <person name="Barry K.W."/>
            <person name="Cichocki N."/>
            <person name="Veneault-Fourrey C."/>
            <person name="LaButti K."/>
            <person name="Lindquist E.A."/>
            <person name="Lipzen A."/>
            <person name="Lundell T."/>
            <person name="Morin E."/>
            <person name="Murat C."/>
            <person name="Riley R."/>
            <person name="Ohm R."/>
            <person name="Sun H."/>
            <person name="Tunlid A."/>
            <person name="Henrissat B."/>
            <person name="Grigoriev I.V."/>
            <person name="Hibbett D.S."/>
            <person name="Martin F."/>
        </authorList>
    </citation>
    <scope>NUCLEOTIDE SEQUENCE [LARGE SCALE GENOMIC DNA]</scope>
    <source>
        <strain evidence="2 3">SS14</strain>
    </source>
</reference>
<proteinExistence type="predicted"/>
<dbReference type="OrthoDB" id="3265199at2759"/>
<evidence type="ECO:0000313" key="3">
    <source>
        <dbReference type="Proteomes" id="UP000054279"/>
    </source>
</evidence>